<reference evidence="1" key="1">
    <citation type="journal article" date="2023" name="IScience">
        <title>Live-bearing cockroach genome reveals convergent evolutionary mechanisms linked to viviparity in insects and beyond.</title>
        <authorList>
            <person name="Fouks B."/>
            <person name="Harrison M.C."/>
            <person name="Mikhailova A.A."/>
            <person name="Marchal E."/>
            <person name="English S."/>
            <person name="Carruthers M."/>
            <person name="Jennings E.C."/>
            <person name="Chiamaka E.L."/>
            <person name="Frigard R.A."/>
            <person name="Pippel M."/>
            <person name="Attardo G.M."/>
            <person name="Benoit J.B."/>
            <person name="Bornberg-Bauer E."/>
            <person name="Tobe S.S."/>
        </authorList>
    </citation>
    <scope>NUCLEOTIDE SEQUENCE</scope>
    <source>
        <strain evidence="1">Stay&amp;Tobe</strain>
    </source>
</reference>
<name>A0AAD7ZP07_DIPPU</name>
<feature type="non-terminal residue" evidence="1">
    <location>
        <position position="1"/>
    </location>
</feature>
<reference evidence="1" key="2">
    <citation type="submission" date="2023-05" db="EMBL/GenBank/DDBJ databases">
        <authorList>
            <person name="Fouks B."/>
        </authorList>
    </citation>
    <scope>NUCLEOTIDE SEQUENCE</scope>
    <source>
        <strain evidence="1">Stay&amp;Tobe</strain>
        <tissue evidence="1">Testes</tissue>
    </source>
</reference>
<feature type="non-terminal residue" evidence="1">
    <location>
        <position position="49"/>
    </location>
</feature>
<gene>
    <name evidence="1" type="ORF">L9F63_022073</name>
</gene>
<sequence>YSAEFSEKTILHTESRPLSFKYIVLNLVKKRGSITAAFIQVYSAEFSEK</sequence>
<comment type="caution">
    <text evidence="1">The sequence shown here is derived from an EMBL/GenBank/DDBJ whole genome shotgun (WGS) entry which is preliminary data.</text>
</comment>
<dbReference type="Proteomes" id="UP001233999">
    <property type="component" value="Unassembled WGS sequence"/>
</dbReference>
<keyword evidence="2" id="KW-1185">Reference proteome</keyword>
<evidence type="ECO:0000313" key="1">
    <source>
        <dbReference type="EMBL" id="KAJ9583577.1"/>
    </source>
</evidence>
<evidence type="ECO:0000313" key="2">
    <source>
        <dbReference type="Proteomes" id="UP001233999"/>
    </source>
</evidence>
<accession>A0AAD7ZP07</accession>
<organism evidence="1 2">
    <name type="scientific">Diploptera punctata</name>
    <name type="common">Pacific beetle cockroach</name>
    <dbReference type="NCBI Taxonomy" id="6984"/>
    <lineage>
        <taxon>Eukaryota</taxon>
        <taxon>Metazoa</taxon>
        <taxon>Ecdysozoa</taxon>
        <taxon>Arthropoda</taxon>
        <taxon>Hexapoda</taxon>
        <taxon>Insecta</taxon>
        <taxon>Pterygota</taxon>
        <taxon>Neoptera</taxon>
        <taxon>Polyneoptera</taxon>
        <taxon>Dictyoptera</taxon>
        <taxon>Blattodea</taxon>
        <taxon>Blaberoidea</taxon>
        <taxon>Blaberidae</taxon>
        <taxon>Diplopterinae</taxon>
        <taxon>Diploptera</taxon>
    </lineage>
</organism>
<dbReference type="EMBL" id="JASPKZ010007565">
    <property type="protein sequence ID" value="KAJ9583577.1"/>
    <property type="molecule type" value="Genomic_DNA"/>
</dbReference>
<proteinExistence type="predicted"/>
<protein>
    <submittedName>
        <fullName evidence="1">Uncharacterized protein</fullName>
    </submittedName>
</protein>
<dbReference type="AlphaFoldDB" id="A0AAD7ZP07"/>